<comment type="similarity">
    <text evidence="1 2 3">Belongs to the cullin family.</text>
</comment>
<dbReference type="AlphaFoldDB" id="A0A7S3ZYF8"/>
<dbReference type="SUPFAM" id="SSF75632">
    <property type="entry name" value="Cullin homology domain"/>
    <property type="match status" value="1"/>
</dbReference>
<dbReference type="InterPro" id="IPR036317">
    <property type="entry name" value="Cullin_homology_sf"/>
</dbReference>
<dbReference type="InterPro" id="IPR016158">
    <property type="entry name" value="Cullin_homology"/>
</dbReference>
<dbReference type="Pfam" id="PF00888">
    <property type="entry name" value="Cullin"/>
    <property type="match status" value="1"/>
</dbReference>
<reference evidence="5" key="1">
    <citation type="submission" date="2021-01" db="EMBL/GenBank/DDBJ databases">
        <authorList>
            <person name="Corre E."/>
            <person name="Pelletier E."/>
            <person name="Niang G."/>
            <person name="Scheremetjew M."/>
            <person name="Finn R."/>
            <person name="Kale V."/>
            <person name="Holt S."/>
            <person name="Cochrane G."/>
            <person name="Meng A."/>
            <person name="Brown T."/>
            <person name="Cohen L."/>
        </authorList>
    </citation>
    <scope>NUCLEOTIDE SEQUENCE</scope>
    <source>
        <strain evidence="5">CCMP1756</strain>
    </source>
</reference>
<dbReference type="InterPro" id="IPR016159">
    <property type="entry name" value="Cullin_repeat-like_dom_sf"/>
</dbReference>
<feature type="domain" description="Cullin family profile" evidence="4">
    <location>
        <begin position="392"/>
        <end position="487"/>
    </location>
</feature>
<dbReference type="PROSITE" id="PS50069">
    <property type="entry name" value="CULLIN_2"/>
    <property type="match status" value="1"/>
</dbReference>
<dbReference type="GO" id="GO:0006511">
    <property type="term" value="P:ubiquitin-dependent protein catabolic process"/>
    <property type="evidence" value="ECO:0007669"/>
    <property type="project" value="InterPro"/>
</dbReference>
<evidence type="ECO:0000256" key="3">
    <source>
        <dbReference type="RuleBase" id="RU003829"/>
    </source>
</evidence>
<accession>A0A7S3ZYF8</accession>
<protein>
    <recommendedName>
        <fullName evidence="4">Cullin family profile domain-containing protein</fullName>
    </recommendedName>
</protein>
<dbReference type="PANTHER" id="PTHR11932">
    <property type="entry name" value="CULLIN"/>
    <property type="match status" value="1"/>
</dbReference>
<dbReference type="FunFam" id="1.20.1310.10:FF:000001">
    <property type="entry name" value="Cullin 3"/>
    <property type="match status" value="1"/>
</dbReference>
<dbReference type="Gene3D" id="1.20.1310.10">
    <property type="entry name" value="Cullin Repeats"/>
    <property type="match status" value="4"/>
</dbReference>
<evidence type="ECO:0000256" key="1">
    <source>
        <dbReference type="ARBA" id="ARBA00006019"/>
    </source>
</evidence>
<gene>
    <name evidence="5" type="ORF">PCAL00307_LOCUS13541</name>
</gene>
<dbReference type="InterPro" id="IPR045093">
    <property type="entry name" value="Cullin"/>
</dbReference>
<dbReference type="EMBL" id="HBIW01015704">
    <property type="protein sequence ID" value="CAE0698105.1"/>
    <property type="molecule type" value="Transcribed_RNA"/>
</dbReference>
<evidence type="ECO:0000259" key="4">
    <source>
        <dbReference type="PROSITE" id="PS50069"/>
    </source>
</evidence>
<proteinExistence type="inferred from homology"/>
<evidence type="ECO:0000256" key="2">
    <source>
        <dbReference type="PROSITE-ProRule" id="PRU00330"/>
    </source>
</evidence>
<dbReference type="SMART" id="SM00182">
    <property type="entry name" value="CULLIN"/>
    <property type="match status" value="1"/>
</dbReference>
<dbReference type="InterPro" id="IPR001373">
    <property type="entry name" value="Cullin_N"/>
</dbReference>
<dbReference type="GO" id="GO:0031625">
    <property type="term" value="F:ubiquitin protein ligase binding"/>
    <property type="evidence" value="ECO:0007669"/>
    <property type="project" value="InterPro"/>
</dbReference>
<organism evidence="5">
    <name type="scientific">Pelagomonas calceolata</name>
    <dbReference type="NCBI Taxonomy" id="35677"/>
    <lineage>
        <taxon>Eukaryota</taxon>
        <taxon>Sar</taxon>
        <taxon>Stramenopiles</taxon>
        <taxon>Ochrophyta</taxon>
        <taxon>Pelagophyceae</taxon>
        <taxon>Pelagomonadales</taxon>
        <taxon>Pelagomonadaceae</taxon>
        <taxon>Pelagomonas</taxon>
    </lineage>
</organism>
<evidence type="ECO:0000313" key="5">
    <source>
        <dbReference type="EMBL" id="CAE0698105.1"/>
    </source>
</evidence>
<sequence>MLSPKIIALEEGWNNEIKAKAIDVLEDMLNTGLDKNKPRLFDPKEYVQTYTTCYNMCTQRSPYNWSEQLYQRHGETICDYLSKTVLPALKQKSGNALLTELTVRWSNHKIMNKWMRLFFMYLDRYYVKHHSLPTLDVAGLKHFKTLVYNEVKKDVVNAMIALIDAERDQALIDRALVKNTVELLEAMGMGSLDAYVTDFEDQLLASTKEYYARKSQEWVESDDAPAYLAKAEVALEAEAARVAHYLNGASEPKLLRVCEHEILELRETVLLEKEGSGCRALLANDRKADLARMYRLFGRVPNTPTHGLPPMAALVRAHIEQMGNDIIDRREARLSEGAKDSNQDPAFVKELLALHDKYLAVVSEQFGGNALFQKALKEAFVEFANRDVGKHTNAELMSSFCDRILKSGGEKLGDEDVEAFLEKTVQLFSYLTDKDLFAEIYRNQLAKRLLNQRSASDDAERLMIGKLKLRCGSQFTGKMVRARRPFL</sequence>
<dbReference type="SUPFAM" id="SSF74788">
    <property type="entry name" value="Cullin repeat-like"/>
    <property type="match status" value="1"/>
</dbReference>
<name>A0A7S3ZYF8_9STRA</name>